<dbReference type="Pfam" id="PF08044">
    <property type="entry name" value="DUF1707"/>
    <property type="match status" value="1"/>
</dbReference>
<dbReference type="PANTHER" id="PTHR40763">
    <property type="entry name" value="MEMBRANE PROTEIN-RELATED"/>
    <property type="match status" value="1"/>
</dbReference>
<feature type="region of interest" description="Disordered" evidence="1">
    <location>
        <begin position="1"/>
        <end position="23"/>
    </location>
</feature>
<evidence type="ECO:0000259" key="2">
    <source>
        <dbReference type="Pfam" id="PF08044"/>
    </source>
</evidence>
<dbReference type="InterPro" id="IPR024425">
    <property type="entry name" value="LiaF-like_C"/>
</dbReference>
<reference evidence="4" key="1">
    <citation type="submission" date="2022-04" db="EMBL/GenBank/DDBJ databases">
        <title>Human microbiome associated bacterial genomes.</title>
        <authorList>
            <person name="Sandstrom S."/>
            <person name="Salamzade R."/>
            <person name="Kalan L.R."/>
        </authorList>
    </citation>
    <scope>NUCLEOTIDE SEQUENCE</scope>
    <source>
        <strain evidence="4">P3-SID1762</strain>
    </source>
</reference>
<organism evidence="4 5">
    <name type="scientific">Dietzia cinnamea</name>
    <dbReference type="NCBI Taxonomy" id="321318"/>
    <lineage>
        <taxon>Bacteria</taxon>
        <taxon>Bacillati</taxon>
        <taxon>Actinomycetota</taxon>
        <taxon>Actinomycetes</taxon>
        <taxon>Mycobacteriales</taxon>
        <taxon>Dietziaceae</taxon>
        <taxon>Dietzia</taxon>
    </lineage>
</organism>
<dbReference type="Pfam" id="PF09922">
    <property type="entry name" value="LiaF-like_C"/>
    <property type="match status" value="1"/>
</dbReference>
<evidence type="ECO:0000313" key="5">
    <source>
        <dbReference type="Proteomes" id="UP001206890"/>
    </source>
</evidence>
<evidence type="ECO:0000259" key="3">
    <source>
        <dbReference type="Pfam" id="PF09922"/>
    </source>
</evidence>
<dbReference type="EMBL" id="JALXTC010000001">
    <property type="protein sequence ID" value="MCT2116179.1"/>
    <property type="molecule type" value="Genomic_DNA"/>
</dbReference>
<sequence length="221" mass="23629">MDDVTPEPDRHLPSVRASDAERDATAKLLRESFSEGRLTLAEFDDRTSRAYAARFRSELIELTHDLPIAHHEHDSTPATRPHGAPARRVTGGVTGASGPAYSLAIMGGVERAGAWTLPSVHTAFALMGGIEIDLRGASLQSHETTIRAFAIMGGIDIYVPDDIHVEIEGLGLMGGFGEESGSWKPDPRPVRQAPPGAPVIRVTGLALMGGIGVRRVPRSED</sequence>
<feature type="compositionally biased region" description="Basic and acidic residues" evidence="1">
    <location>
        <begin position="7"/>
        <end position="23"/>
    </location>
</feature>
<dbReference type="RefSeq" id="WP_061227927.1">
    <property type="nucleotide sequence ID" value="NZ_JAFFGT010000005.1"/>
</dbReference>
<evidence type="ECO:0000313" key="4">
    <source>
        <dbReference type="EMBL" id="MCT2116179.1"/>
    </source>
</evidence>
<gene>
    <name evidence="4" type="ORF">M3D93_00165</name>
</gene>
<dbReference type="Proteomes" id="UP001206890">
    <property type="component" value="Unassembled WGS sequence"/>
</dbReference>
<comment type="caution">
    <text evidence="4">The sequence shown here is derived from an EMBL/GenBank/DDBJ whole genome shotgun (WGS) entry which is preliminary data.</text>
</comment>
<dbReference type="AlphaFoldDB" id="A0AAW5Q529"/>
<feature type="domain" description="DUF1707" evidence="2">
    <location>
        <begin position="15"/>
        <end position="67"/>
    </location>
</feature>
<accession>A0AAW5Q529</accession>
<proteinExistence type="predicted"/>
<evidence type="ECO:0000256" key="1">
    <source>
        <dbReference type="SAM" id="MobiDB-lite"/>
    </source>
</evidence>
<feature type="domain" description="Cell wall-active antibiotics response LiaF-like C-terminal" evidence="3">
    <location>
        <begin position="124"/>
        <end position="174"/>
    </location>
</feature>
<dbReference type="InterPro" id="IPR012551">
    <property type="entry name" value="DUF1707_SHOCT-like"/>
</dbReference>
<protein>
    <submittedName>
        <fullName evidence="4">DUF1707 domain-containing protein</fullName>
    </submittedName>
</protein>
<dbReference type="PANTHER" id="PTHR40763:SF4">
    <property type="entry name" value="DUF1707 DOMAIN-CONTAINING PROTEIN"/>
    <property type="match status" value="1"/>
</dbReference>
<name>A0AAW5Q529_9ACTN</name>